<accession>A0A518AU08</accession>
<dbReference type="OrthoDB" id="285411at2"/>
<evidence type="ECO:0000313" key="1">
    <source>
        <dbReference type="EMBL" id="QDU58197.1"/>
    </source>
</evidence>
<dbReference type="PANTHER" id="PTHR39180">
    <property type="match status" value="1"/>
</dbReference>
<name>A0A518AU08_9BACT</name>
<dbReference type="Proteomes" id="UP000315750">
    <property type="component" value="Chromosome"/>
</dbReference>
<dbReference type="PANTHER" id="PTHR39180:SF2">
    <property type="entry name" value="DUF1641 DOMAIN-CONTAINING PROTEIN"/>
    <property type="match status" value="1"/>
</dbReference>
<reference evidence="1 2" key="1">
    <citation type="submission" date="2019-02" db="EMBL/GenBank/DDBJ databases">
        <title>Deep-cultivation of Planctomycetes and their phenomic and genomic characterization uncovers novel biology.</title>
        <authorList>
            <person name="Wiegand S."/>
            <person name="Jogler M."/>
            <person name="Boedeker C."/>
            <person name="Pinto D."/>
            <person name="Vollmers J."/>
            <person name="Rivas-Marin E."/>
            <person name="Kohn T."/>
            <person name="Peeters S.H."/>
            <person name="Heuer A."/>
            <person name="Rast P."/>
            <person name="Oberbeckmann S."/>
            <person name="Bunk B."/>
            <person name="Jeske O."/>
            <person name="Meyerdierks A."/>
            <person name="Storesund J.E."/>
            <person name="Kallscheuer N."/>
            <person name="Luecker S."/>
            <person name="Lage O.M."/>
            <person name="Pohl T."/>
            <person name="Merkel B.J."/>
            <person name="Hornburger P."/>
            <person name="Mueller R.-W."/>
            <person name="Bruemmer F."/>
            <person name="Labrenz M."/>
            <person name="Spormann A.M."/>
            <person name="Op den Camp H."/>
            <person name="Overmann J."/>
            <person name="Amann R."/>
            <person name="Jetten M.S.M."/>
            <person name="Mascher T."/>
            <person name="Medema M.H."/>
            <person name="Devos D.P."/>
            <person name="Kaster A.-K."/>
            <person name="Ovreas L."/>
            <person name="Rohde M."/>
            <person name="Galperin M.Y."/>
            <person name="Jogler C."/>
        </authorList>
    </citation>
    <scope>NUCLEOTIDE SEQUENCE [LARGE SCALE GENOMIC DNA]</scope>
    <source>
        <strain evidence="1 2">Pan181</strain>
    </source>
</reference>
<evidence type="ECO:0000313" key="2">
    <source>
        <dbReference type="Proteomes" id="UP000315750"/>
    </source>
</evidence>
<keyword evidence="2" id="KW-1185">Reference proteome</keyword>
<protein>
    <submittedName>
        <fullName evidence="1">Uncharacterized protein</fullName>
    </submittedName>
</protein>
<dbReference type="RefSeq" id="WP_145249819.1">
    <property type="nucleotide sequence ID" value="NZ_CP036278.1"/>
</dbReference>
<dbReference type="EMBL" id="CP036278">
    <property type="protein sequence ID" value="QDU58197.1"/>
    <property type="molecule type" value="Genomic_DNA"/>
</dbReference>
<dbReference type="AlphaFoldDB" id="A0A518AU08"/>
<dbReference type="KEGG" id="amuc:Pan181_44300"/>
<organism evidence="1 2">
    <name type="scientific">Aeoliella mucimassa</name>
    <dbReference type="NCBI Taxonomy" id="2527972"/>
    <lineage>
        <taxon>Bacteria</taxon>
        <taxon>Pseudomonadati</taxon>
        <taxon>Planctomycetota</taxon>
        <taxon>Planctomycetia</taxon>
        <taxon>Pirellulales</taxon>
        <taxon>Lacipirellulaceae</taxon>
        <taxon>Aeoliella</taxon>
    </lineage>
</organism>
<sequence>MNSTPSPALADLESDSAELLRELVGQVARLNERLDRLDAWQQAAESFGAIAIDVVDEQAQQLSSTSTPANERFEGLTALIEHLTRKSTIDSLTKLLDRAPQLEQLAQLADKAPDAIAAVVDVADEWVAKQSEQGINVAESLRRSLHVAMWLTQQFGEVELERLTLFLRSGVVDPNALQIVSNAATALVECQRESCEANQPKRAGIIAALRSLSNPHTQQSLAFAIRFSDVHGKLVGKSCIESPTPQEPTS</sequence>
<proteinExistence type="predicted"/>
<gene>
    <name evidence="1" type="ORF">Pan181_44300</name>
</gene>